<reference evidence="1 2" key="1">
    <citation type="journal article" date="2019" name="Int. J. Syst. Evol. Microbiol.">
        <title>The Global Catalogue of Microorganisms (GCM) 10K type strain sequencing project: providing services to taxonomists for standard genome sequencing and annotation.</title>
        <authorList>
            <consortium name="The Broad Institute Genomics Platform"/>
            <consortium name="The Broad Institute Genome Sequencing Center for Infectious Disease"/>
            <person name="Wu L."/>
            <person name="Ma J."/>
        </authorList>
    </citation>
    <scope>NUCLEOTIDE SEQUENCE [LARGE SCALE GENOMIC DNA]</scope>
    <source>
        <strain evidence="1 2">JCM 12140</strain>
    </source>
</reference>
<proteinExistence type="predicted"/>
<organism evidence="1 2">
    <name type="scientific">Curtobacterium herbarum</name>
    <dbReference type="NCBI Taxonomy" id="150122"/>
    <lineage>
        <taxon>Bacteria</taxon>
        <taxon>Bacillati</taxon>
        <taxon>Actinomycetota</taxon>
        <taxon>Actinomycetes</taxon>
        <taxon>Micrococcales</taxon>
        <taxon>Microbacteriaceae</taxon>
        <taxon>Curtobacterium</taxon>
    </lineage>
</organism>
<comment type="caution">
    <text evidence="1">The sequence shown here is derived from an EMBL/GenBank/DDBJ whole genome shotgun (WGS) entry which is preliminary data.</text>
</comment>
<evidence type="ECO:0000313" key="2">
    <source>
        <dbReference type="Proteomes" id="UP001501742"/>
    </source>
</evidence>
<sequence>MMIVDTAVTVWWTGGTPVRLVWLGRRWRVTDVPTRLTTTPSDLPTAITHAPERTAGWRFQATAEDGETLVLDIVPDGDGWTVARTWT</sequence>
<name>A0ABN1ZBI3_9MICO</name>
<gene>
    <name evidence="1" type="ORF">GCM10009627_12820</name>
</gene>
<dbReference type="RefSeq" id="WP_204606677.1">
    <property type="nucleotide sequence ID" value="NZ_BAAAJX010000005.1"/>
</dbReference>
<dbReference type="EMBL" id="BAAAJX010000005">
    <property type="protein sequence ID" value="GAA1492936.1"/>
    <property type="molecule type" value="Genomic_DNA"/>
</dbReference>
<dbReference type="Proteomes" id="UP001501742">
    <property type="component" value="Unassembled WGS sequence"/>
</dbReference>
<evidence type="ECO:0008006" key="3">
    <source>
        <dbReference type="Google" id="ProtNLM"/>
    </source>
</evidence>
<evidence type="ECO:0000313" key="1">
    <source>
        <dbReference type="EMBL" id="GAA1492936.1"/>
    </source>
</evidence>
<keyword evidence="2" id="KW-1185">Reference proteome</keyword>
<accession>A0ABN1ZBI3</accession>
<protein>
    <recommendedName>
        <fullName evidence="3">Nucleotidyltransferase</fullName>
    </recommendedName>
</protein>